<dbReference type="HOGENOM" id="CLU_2643298_0_0_1"/>
<evidence type="ECO:0000313" key="3">
    <source>
        <dbReference type="Proteomes" id="UP000011713"/>
    </source>
</evidence>
<dbReference type="EnsemblProtists" id="HpaT807234">
    <property type="protein sequence ID" value="HpaP807234"/>
    <property type="gene ID" value="HpaG807234"/>
</dbReference>
<keyword evidence="3" id="KW-1185">Reference proteome</keyword>
<evidence type="ECO:0000256" key="1">
    <source>
        <dbReference type="SAM" id="MobiDB-lite"/>
    </source>
</evidence>
<organism evidence="2 3">
    <name type="scientific">Hyaloperonospora arabidopsidis (strain Emoy2)</name>
    <name type="common">Downy mildew agent</name>
    <name type="synonym">Peronospora arabidopsidis</name>
    <dbReference type="NCBI Taxonomy" id="559515"/>
    <lineage>
        <taxon>Eukaryota</taxon>
        <taxon>Sar</taxon>
        <taxon>Stramenopiles</taxon>
        <taxon>Oomycota</taxon>
        <taxon>Peronosporomycetes</taxon>
        <taxon>Peronosporales</taxon>
        <taxon>Peronosporaceae</taxon>
        <taxon>Hyaloperonospora</taxon>
    </lineage>
</organism>
<dbReference type="Proteomes" id="UP000011713">
    <property type="component" value="Unassembled WGS sequence"/>
</dbReference>
<reference evidence="2" key="2">
    <citation type="submission" date="2015-06" db="UniProtKB">
        <authorList>
            <consortium name="EnsemblProtists"/>
        </authorList>
    </citation>
    <scope>IDENTIFICATION</scope>
    <source>
        <strain evidence="2">Emoy2</strain>
    </source>
</reference>
<feature type="region of interest" description="Disordered" evidence="1">
    <location>
        <begin position="54"/>
        <end position="77"/>
    </location>
</feature>
<evidence type="ECO:0000313" key="2">
    <source>
        <dbReference type="EnsemblProtists" id="HpaP807234"/>
    </source>
</evidence>
<dbReference type="InParanoid" id="M4BLE9"/>
<name>M4BLE9_HYAAE</name>
<accession>M4BLE9</accession>
<dbReference type="EMBL" id="JH598381">
    <property type="status" value="NOT_ANNOTATED_CDS"/>
    <property type="molecule type" value="Genomic_DNA"/>
</dbReference>
<reference evidence="3" key="1">
    <citation type="journal article" date="2010" name="Science">
        <title>Signatures of adaptation to obligate biotrophy in the Hyaloperonospora arabidopsidis genome.</title>
        <authorList>
            <person name="Baxter L."/>
            <person name="Tripathy S."/>
            <person name="Ishaque N."/>
            <person name="Boot N."/>
            <person name="Cabral A."/>
            <person name="Kemen E."/>
            <person name="Thines M."/>
            <person name="Ah-Fong A."/>
            <person name="Anderson R."/>
            <person name="Badejoko W."/>
            <person name="Bittner-Eddy P."/>
            <person name="Boore J.L."/>
            <person name="Chibucos M.C."/>
            <person name="Coates M."/>
            <person name="Dehal P."/>
            <person name="Delehaunty K."/>
            <person name="Dong S."/>
            <person name="Downton P."/>
            <person name="Dumas B."/>
            <person name="Fabro G."/>
            <person name="Fronick C."/>
            <person name="Fuerstenberg S.I."/>
            <person name="Fulton L."/>
            <person name="Gaulin E."/>
            <person name="Govers F."/>
            <person name="Hughes L."/>
            <person name="Humphray S."/>
            <person name="Jiang R.H."/>
            <person name="Judelson H."/>
            <person name="Kamoun S."/>
            <person name="Kyung K."/>
            <person name="Meijer H."/>
            <person name="Minx P."/>
            <person name="Morris P."/>
            <person name="Nelson J."/>
            <person name="Phuntumart V."/>
            <person name="Qutob D."/>
            <person name="Rehmany A."/>
            <person name="Rougon-Cardoso A."/>
            <person name="Ryden P."/>
            <person name="Torto-Alalibo T."/>
            <person name="Studholme D."/>
            <person name="Wang Y."/>
            <person name="Win J."/>
            <person name="Wood J."/>
            <person name="Clifton S.W."/>
            <person name="Rogers J."/>
            <person name="Van den Ackerveken G."/>
            <person name="Jones J.D."/>
            <person name="McDowell J.M."/>
            <person name="Beynon J."/>
            <person name="Tyler B.M."/>
        </authorList>
    </citation>
    <scope>NUCLEOTIDE SEQUENCE [LARGE SCALE GENOMIC DNA]</scope>
    <source>
        <strain evidence="3">Emoy2</strain>
    </source>
</reference>
<proteinExistence type="predicted"/>
<protein>
    <submittedName>
        <fullName evidence="2">Uncharacterized protein</fullName>
    </submittedName>
</protein>
<dbReference type="AlphaFoldDB" id="M4BLE9"/>
<sequence length="77" mass="8403">MADGWAGSMQHYYDMPVMTAAFLSDARHPVGVDDTAIIALCSTDDVSAALTRLQRGKTSDPDEIENSFYRDYSGPLS</sequence>
<dbReference type="VEuPathDB" id="FungiDB:HpaG807234"/>